<proteinExistence type="predicted"/>
<comment type="caution">
    <text evidence="2">The sequence shown here is derived from an EMBL/GenBank/DDBJ whole genome shotgun (WGS) entry which is preliminary data.</text>
</comment>
<gene>
    <name evidence="2" type="ORF">HZH66_012677</name>
</gene>
<protein>
    <submittedName>
        <fullName evidence="2">Uncharacterized protein</fullName>
    </submittedName>
</protein>
<dbReference type="PANTHER" id="PTHR37687:SF1">
    <property type="entry name" value="AGAP006772-PA"/>
    <property type="match status" value="1"/>
</dbReference>
<dbReference type="InterPro" id="IPR038875">
    <property type="entry name" value="PLA2_conodipine-like"/>
</dbReference>
<organism evidence="2 3">
    <name type="scientific">Vespula vulgaris</name>
    <name type="common">Yellow jacket</name>
    <name type="synonym">Wasp</name>
    <dbReference type="NCBI Taxonomy" id="7454"/>
    <lineage>
        <taxon>Eukaryota</taxon>
        <taxon>Metazoa</taxon>
        <taxon>Ecdysozoa</taxon>
        <taxon>Arthropoda</taxon>
        <taxon>Hexapoda</taxon>
        <taxon>Insecta</taxon>
        <taxon>Pterygota</taxon>
        <taxon>Neoptera</taxon>
        <taxon>Endopterygota</taxon>
        <taxon>Hymenoptera</taxon>
        <taxon>Apocrita</taxon>
        <taxon>Aculeata</taxon>
        <taxon>Vespoidea</taxon>
        <taxon>Vespidae</taxon>
        <taxon>Vespinae</taxon>
        <taxon>Vespula</taxon>
    </lineage>
</organism>
<accession>A0A834JAI2</accession>
<reference evidence="2" key="1">
    <citation type="journal article" date="2020" name="G3 (Bethesda)">
        <title>High-Quality Assemblies for Three Invasive Social Wasps from the &lt;i&gt;Vespula&lt;/i&gt; Genus.</title>
        <authorList>
            <person name="Harrop T.W.R."/>
            <person name="Guhlin J."/>
            <person name="McLaughlin G.M."/>
            <person name="Permina E."/>
            <person name="Stockwell P."/>
            <person name="Gilligan J."/>
            <person name="Le Lec M.F."/>
            <person name="Gruber M.A.M."/>
            <person name="Quinn O."/>
            <person name="Lovegrove M."/>
            <person name="Duncan E.J."/>
            <person name="Remnant E.J."/>
            <person name="Van Eeckhoven J."/>
            <person name="Graham B."/>
            <person name="Knapp R.A."/>
            <person name="Langford K.W."/>
            <person name="Kronenberg Z."/>
            <person name="Press M.O."/>
            <person name="Eacker S.M."/>
            <person name="Wilson-Rankin E.E."/>
            <person name="Purcell J."/>
            <person name="Lester P.J."/>
            <person name="Dearden P.K."/>
        </authorList>
    </citation>
    <scope>NUCLEOTIDE SEQUENCE</scope>
    <source>
        <strain evidence="2">Marl-1</strain>
    </source>
</reference>
<dbReference type="PANTHER" id="PTHR37687">
    <property type="entry name" value="AGAP006772-PA"/>
    <property type="match status" value="1"/>
</dbReference>
<feature type="region of interest" description="Disordered" evidence="1">
    <location>
        <begin position="356"/>
        <end position="400"/>
    </location>
</feature>
<name>A0A834JAI2_VESVU</name>
<feature type="compositionally biased region" description="Basic and acidic residues" evidence="1">
    <location>
        <begin position="364"/>
        <end position="400"/>
    </location>
</feature>
<dbReference type="Proteomes" id="UP000614350">
    <property type="component" value="Unassembled WGS sequence"/>
</dbReference>
<evidence type="ECO:0000313" key="2">
    <source>
        <dbReference type="EMBL" id="KAF7384427.1"/>
    </source>
</evidence>
<evidence type="ECO:0000313" key="3">
    <source>
        <dbReference type="Proteomes" id="UP000614350"/>
    </source>
</evidence>
<sequence>MIKSKKYISSGTPHTPLLVAATGKRRVPCAFLSILKGFYIKARVIGKEKERTMLGQGWILMLVSVGITALAPAPYETNEESLRSALNAVTRKQISLEPASQEYYNDFRPLKYHRDDVERMFEKGRQGDRVLPEGDEELEFLPNENGQLEMVGDGFQGVNNKLLEKSVIDYLENAQEQERIPSLFRERERNSNHKRGSVTENTNIDGRELAKLFLEELQDDYPYAQTETEENYLDTPIYEKYRTNQENKFYENEGPMSWSELFDKGDLLSGERRKNSEENDFSDKDTEQSVLYFLPTERRNVNARYPLGREIDKYRTLGKRYPVAKRSPKEFQQVKRQIMDPKVAQDLGALFGTTLNTRNYTRPHNHDHEQNHDHDHDHEHDRDHDHNHDHDHDHNYDHGHENIRVNTSEAPKVIPISKGQKENVTKINTSKGKDIEVKKKSTDWSQYFGIDRRKKKTTFLARPDTQDQDDEWMLQRYYENMAENLKHPERESESENHERKEKINQIYAMLNNVGMDLEKAKDQIMNRLAAAYSLEKMRKALNEFRNSLAARKEAQKAAYARNNLTQNLRNDESIQKNEKKQTSFNININDALDENKNCPDVEEIERQCKIVDNLTGDNSQMLYLPCVMLQICKACIPNEIDECLMNYAIEVRKVCNNQNEKGALTENEFCVTTALNLMQLQPSVATSLQCRINKESCLHRYYYRYRHRYLRHPQHVNYLSHESYDSPISQLSER</sequence>
<dbReference type="AlphaFoldDB" id="A0A834JAI2"/>
<dbReference type="EMBL" id="JACSEA010000016">
    <property type="protein sequence ID" value="KAF7384427.1"/>
    <property type="molecule type" value="Genomic_DNA"/>
</dbReference>
<evidence type="ECO:0000256" key="1">
    <source>
        <dbReference type="SAM" id="MobiDB-lite"/>
    </source>
</evidence>
<keyword evidence="3" id="KW-1185">Reference proteome</keyword>